<sequence>MIKLIGTGIWICVVALVSVYFSIQMANKKESTEPAAPLLGGLETIRGEIVSLPVIAHGAVEGYFLTRLSYTVDPAKSKLMTVDPTALVTDVLYTELVGNQVIDIANLKQFDLISFKENVKQALNKRLGEEVFHDVIIEQIDFLSKNDIRANMRQGQVTFKNGDPVGAGTTVDPAAPVAEAAPAH</sequence>
<feature type="compositionally biased region" description="Low complexity" evidence="1">
    <location>
        <begin position="173"/>
        <end position="184"/>
    </location>
</feature>
<comment type="caution">
    <text evidence="3">The sequence shown here is derived from an EMBL/GenBank/DDBJ whole genome shotgun (WGS) entry which is preliminary data.</text>
</comment>
<reference evidence="3 4" key="1">
    <citation type="submission" date="2018-05" db="EMBL/GenBank/DDBJ databases">
        <title>Genomic Encyclopedia of Type Strains, Phase IV (KMG-IV): sequencing the most valuable type-strain genomes for metagenomic binning, comparative biology and taxonomic classification.</title>
        <authorList>
            <person name="Goeker M."/>
        </authorList>
    </citation>
    <scope>NUCLEOTIDE SEQUENCE [LARGE SCALE GENOMIC DNA]</scope>
    <source>
        <strain evidence="3 4">DSM 16791</strain>
    </source>
</reference>
<evidence type="ECO:0000256" key="1">
    <source>
        <dbReference type="SAM" id="MobiDB-lite"/>
    </source>
</evidence>
<evidence type="ECO:0000256" key="2">
    <source>
        <dbReference type="SAM" id="Phobius"/>
    </source>
</evidence>
<dbReference type="RefSeq" id="WP_110034626.1">
    <property type="nucleotide sequence ID" value="NZ_QGTR01000014.1"/>
</dbReference>
<keyword evidence="4" id="KW-1185">Reference proteome</keyword>
<dbReference type="OrthoDB" id="7847400at2"/>
<name>A0A317PBQ4_9HYPH</name>
<dbReference type="AlphaFoldDB" id="A0A317PBQ4"/>
<keyword evidence="2" id="KW-0472">Membrane</keyword>
<organism evidence="3 4">
    <name type="scientific">Hoeflea marina</name>
    <dbReference type="NCBI Taxonomy" id="274592"/>
    <lineage>
        <taxon>Bacteria</taxon>
        <taxon>Pseudomonadati</taxon>
        <taxon>Pseudomonadota</taxon>
        <taxon>Alphaproteobacteria</taxon>
        <taxon>Hyphomicrobiales</taxon>
        <taxon>Rhizobiaceae</taxon>
        <taxon>Hoeflea</taxon>
    </lineage>
</organism>
<proteinExistence type="predicted"/>
<feature type="transmembrane region" description="Helical" evidence="2">
    <location>
        <begin position="6"/>
        <end position="23"/>
    </location>
</feature>
<dbReference type="Proteomes" id="UP000246352">
    <property type="component" value="Unassembled WGS sequence"/>
</dbReference>
<evidence type="ECO:0000313" key="4">
    <source>
        <dbReference type="Proteomes" id="UP000246352"/>
    </source>
</evidence>
<gene>
    <name evidence="3" type="ORF">DFR52_11420</name>
</gene>
<protein>
    <submittedName>
        <fullName evidence="3">Uncharacterized protein</fullName>
    </submittedName>
</protein>
<keyword evidence="2" id="KW-1133">Transmembrane helix</keyword>
<feature type="region of interest" description="Disordered" evidence="1">
    <location>
        <begin position="161"/>
        <end position="184"/>
    </location>
</feature>
<evidence type="ECO:0000313" key="3">
    <source>
        <dbReference type="EMBL" id="PWV95263.1"/>
    </source>
</evidence>
<keyword evidence="2" id="KW-0812">Transmembrane</keyword>
<accession>A0A317PBQ4</accession>
<dbReference type="EMBL" id="QGTR01000014">
    <property type="protein sequence ID" value="PWV95263.1"/>
    <property type="molecule type" value="Genomic_DNA"/>
</dbReference>